<accession>A0A8S5MM86</accession>
<proteinExistence type="predicted"/>
<protein>
    <submittedName>
        <fullName evidence="1">Uncharacterized protein</fullName>
    </submittedName>
</protein>
<sequence>MKTVDFTINSETGEYLIPEWGYHTKNTCSSELTLKETKFNHDDSIAHQYAFSADEETFDRRAREAFTEKLLPDLFDRAVTCSGDDDYYDYLPDYVDMLIQANEALGAFDPENFETFLNKLNEALHALHKGWKTPEE</sequence>
<dbReference type="EMBL" id="BK014935">
    <property type="protein sequence ID" value="DAD83382.1"/>
    <property type="molecule type" value="Genomic_DNA"/>
</dbReference>
<organism evidence="1">
    <name type="scientific">Myoviridae sp. ct3Pt8</name>
    <dbReference type="NCBI Taxonomy" id="2826608"/>
    <lineage>
        <taxon>Viruses</taxon>
        <taxon>Duplodnaviria</taxon>
        <taxon>Heunggongvirae</taxon>
        <taxon>Uroviricota</taxon>
        <taxon>Caudoviricetes</taxon>
    </lineage>
</organism>
<evidence type="ECO:0000313" key="1">
    <source>
        <dbReference type="EMBL" id="DAD83382.1"/>
    </source>
</evidence>
<reference evidence="1" key="1">
    <citation type="journal article" date="2021" name="Proc. Natl. Acad. Sci. U.S.A.">
        <title>A Catalog of Tens of Thousands of Viruses from Human Metagenomes Reveals Hidden Associations with Chronic Diseases.</title>
        <authorList>
            <person name="Tisza M.J."/>
            <person name="Buck C.B."/>
        </authorList>
    </citation>
    <scope>NUCLEOTIDE SEQUENCE</scope>
    <source>
        <strain evidence="1">Ct3Pt8</strain>
    </source>
</reference>
<name>A0A8S5MM86_9CAUD</name>